<organism evidence="1 2">
    <name type="scientific">Naumannella halotolerans</name>
    <dbReference type="NCBI Taxonomy" id="993414"/>
    <lineage>
        <taxon>Bacteria</taxon>
        <taxon>Bacillati</taxon>
        <taxon>Actinomycetota</taxon>
        <taxon>Actinomycetes</taxon>
        <taxon>Propionibacteriales</taxon>
        <taxon>Propionibacteriaceae</taxon>
        <taxon>Naumannella</taxon>
    </lineage>
</organism>
<proteinExistence type="predicted"/>
<dbReference type="AlphaFoldDB" id="A0A4R7J2A1"/>
<comment type="caution">
    <text evidence="1">The sequence shown here is derived from an EMBL/GenBank/DDBJ whole genome shotgun (WGS) entry which is preliminary data.</text>
</comment>
<gene>
    <name evidence="1" type="ORF">CLV29_2728</name>
</gene>
<dbReference type="EMBL" id="SOAW01000002">
    <property type="protein sequence ID" value="TDT31312.1"/>
    <property type="molecule type" value="Genomic_DNA"/>
</dbReference>
<accession>A0A4R7J2A1</accession>
<dbReference type="Proteomes" id="UP000295371">
    <property type="component" value="Unassembled WGS sequence"/>
</dbReference>
<protein>
    <submittedName>
        <fullName evidence="1">Uncharacterized protein</fullName>
    </submittedName>
</protein>
<dbReference type="RefSeq" id="WP_133755599.1">
    <property type="nucleotide sequence ID" value="NZ_SOAW01000002.1"/>
</dbReference>
<sequence>MDRETGASSIIYNTEDGQVAVYGTHCEAETCARWDAVFREGLTIYQVGWSLPSARAMGMQEFLDQTCVVWVAGLDVPECDSWAGALRLEEVYPGFY</sequence>
<name>A0A4R7J2A1_9ACTN</name>
<reference evidence="1 2" key="1">
    <citation type="submission" date="2019-03" db="EMBL/GenBank/DDBJ databases">
        <title>Genomic Encyclopedia of Archaeal and Bacterial Type Strains, Phase II (KMG-II): from individual species to whole genera.</title>
        <authorList>
            <person name="Goeker M."/>
        </authorList>
    </citation>
    <scope>NUCLEOTIDE SEQUENCE [LARGE SCALE GENOMIC DNA]</scope>
    <source>
        <strain evidence="1 2">DSM 24323</strain>
    </source>
</reference>
<evidence type="ECO:0000313" key="2">
    <source>
        <dbReference type="Proteomes" id="UP000295371"/>
    </source>
</evidence>
<evidence type="ECO:0000313" key="1">
    <source>
        <dbReference type="EMBL" id="TDT31312.1"/>
    </source>
</evidence>
<keyword evidence="2" id="KW-1185">Reference proteome</keyword>